<protein>
    <recommendedName>
        <fullName evidence="4">G-protein coupled receptors family 1 profile domain-containing protein</fullName>
    </recommendedName>
</protein>
<sequence length="114" mass="12687">MAPTEAGARRRPVLILSVSYPLGFFHSFAYAQVDDAPGYNSSSCSLFTFILFSSTSSLGQLFSVLLHRAKARPAREWGDAAGGHPYYKNVRSHRTRREEKVVAWAESSVPDEIH</sequence>
<reference evidence="2 3" key="1">
    <citation type="submission" date="2023-09" db="EMBL/GenBank/DDBJ databases">
        <title>Nesidiocoris tenuis whole genome shotgun sequence.</title>
        <authorList>
            <person name="Shibata T."/>
            <person name="Shimoda M."/>
            <person name="Kobayashi T."/>
            <person name="Uehara T."/>
        </authorList>
    </citation>
    <scope>NUCLEOTIDE SEQUENCE [LARGE SCALE GENOMIC DNA]</scope>
    <source>
        <strain evidence="2 3">Japan</strain>
    </source>
</reference>
<evidence type="ECO:0000256" key="1">
    <source>
        <dbReference type="SAM" id="Phobius"/>
    </source>
</evidence>
<dbReference type="EMBL" id="AP028910">
    <property type="protein sequence ID" value="BES89934.1"/>
    <property type="molecule type" value="Genomic_DNA"/>
</dbReference>
<keyword evidence="1" id="KW-0472">Membrane</keyword>
<evidence type="ECO:0000313" key="2">
    <source>
        <dbReference type="EMBL" id="BES89934.1"/>
    </source>
</evidence>
<keyword evidence="1" id="KW-1133">Transmembrane helix</keyword>
<keyword evidence="1" id="KW-0812">Transmembrane</keyword>
<evidence type="ECO:0008006" key="4">
    <source>
        <dbReference type="Google" id="ProtNLM"/>
    </source>
</evidence>
<keyword evidence="3" id="KW-1185">Reference proteome</keyword>
<feature type="transmembrane region" description="Helical" evidence="1">
    <location>
        <begin position="45"/>
        <end position="66"/>
    </location>
</feature>
<name>A0ABN7ACB9_9HEMI</name>
<feature type="transmembrane region" description="Helical" evidence="1">
    <location>
        <begin position="12"/>
        <end position="33"/>
    </location>
</feature>
<proteinExistence type="predicted"/>
<evidence type="ECO:0000313" key="3">
    <source>
        <dbReference type="Proteomes" id="UP001307889"/>
    </source>
</evidence>
<organism evidence="2 3">
    <name type="scientific">Nesidiocoris tenuis</name>
    <dbReference type="NCBI Taxonomy" id="355587"/>
    <lineage>
        <taxon>Eukaryota</taxon>
        <taxon>Metazoa</taxon>
        <taxon>Ecdysozoa</taxon>
        <taxon>Arthropoda</taxon>
        <taxon>Hexapoda</taxon>
        <taxon>Insecta</taxon>
        <taxon>Pterygota</taxon>
        <taxon>Neoptera</taxon>
        <taxon>Paraneoptera</taxon>
        <taxon>Hemiptera</taxon>
        <taxon>Heteroptera</taxon>
        <taxon>Panheteroptera</taxon>
        <taxon>Cimicomorpha</taxon>
        <taxon>Miridae</taxon>
        <taxon>Dicyphina</taxon>
        <taxon>Nesidiocoris</taxon>
    </lineage>
</organism>
<accession>A0ABN7ACB9</accession>
<gene>
    <name evidence="2" type="ORF">NTJ_02741</name>
</gene>
<dbReference type="Proteomes" id="UP001307889">
    <property type="component" value="Chromosome 2"/>
</dbReference>